<dbReference type="RefSeq" id="WP_088755628.1">
    <property type="nucleotide sequence ID" value="NZ_JARJFG010000006.1"/>
</dbReference>
<feature type="modified residue" description="4-aspartylphosphate" evidence="4">
    <location>
        <position position="51"/>
    </location>
</feature>
<dbReference type="Gene3D" id="1.10.10.10">
    <property type="entry name" value="Winged helix-like DNA-binding domain superfamily/Winged helix DNA-binding domain"/>
    <property type="match status" value="1"/>
</dbReference>
<feature type="DNA-binding region" description="OmpR/PhoB-type" evidence="5">
    <location>
        <begin position="125"/>
        <end position="225"/>
    </location>
</feature>
<dbReference type="GO" id="GO:0000156">
    <property type="term" value="F:phosphorelay response regulator activity"/>
    <property type="evidence" value="ECO:0007669"/>
    <property type="project" value="TreeGrafter"/>
</dbReference>
<comment type="caution">
    <text evidence="8">The sequence shown here is derived from an EMBL/GenBank/DDBJ whole genome shotgun (WGS) entry which is preliminary data.</text>
</comment>
<dbReference type="AlphaFoldDB" id="A0A225SS63"/>
<dbReference type="Proteomes" id="UP000214747">
    <property type="component" value="Unassembled WGS sequence"/>
</dbReference>
<feature type="domain" description="Response regulatory" evidence="6">
    <location>
        <begin position="2"/>
        <end position="116"/>
    </location>
</feature>
<dbReference type="InterPro" id="IPR016032">
    <property type="entry name" value="Sig_transdc_resp-reg_C-effctor"/>
</dbReference>
<dbReference type="PANTHER" id="PTHR48111:SF67">
    <property type="entry name" value="TRANSCRIPTIONAL REGULATORY PROTEIN TCTD"/>
    <property type="match status" value="1"/>
</dbReference>
<dbReference type="PROSITE" id="PS51755">
    <property type="entry name" value="OMPR_PHOB"/>
    <property type="match status" value="1"/>
</dbReference>
<dbReference type="GO" id="GO:0006355">
    <property type="term" value="P:regulation of DNA-templated transcription"/>
    <property type="evidence" value="ECO:0007669"/>
    <property type="project" value="InterPro"/>
</dbReference>
<dbReference type="Pfam" id="PF00072">
    <property type="entry name" value="Response_reg"/>
    <property type="match status" value="1"/>
</dbReference>
<dbReference type="PANTHER" id="PTHR48111">
    <property type="entry name" value="REGULATOR OF RPOS"/>
    <property type="match status" value="1"/>
</dbReference>
<reference evidence="8 9" key="1">
    <citation type="journal article" date="2010" name="Int. J. Syst. Evol. Microbiol.">
        <title>Reclassification of Herbaspirillum putei as a later heterotypic synonym of Herbaspirillum huttiense, with the description of H. huttiense subsp. huttiense subsp. nov. and H. huttiense subsp. putei subsp. nov., comb. nov., and description of Herbaspirillum aquaticum sp. nov.</title>
        <authorList>
            <person name="Dobritsa A.P."/>
            <person name="Reddy M.C."/>
            <person name="Samadpour M."/>
        </authorList>
    </citation>
    <scope>NUCLEOTIDE SEQUENCE [LARGE SCALE GENOMIC DNA]</scope>
    <source>
        <strain evidence="8 9">IEH 4430</strain>
    </source>
</reference>
<evidence type="ECO:0000313" key="9">
    <source>
        <dbReference type="Proteomes" id="UP000214747"/>
    </source>
</evidence>
<evidence type="ECO:0000256" key="1">
    <source>
        <dbReference type="ARBA" id="ARBA00023015"/>
    </source>
</evidence>
<gene>
    <name evidence="8" type="ORF">CEJ45_13590</name>
</gene>
<dbReference type="InterPro" id="IPR036388">
    <property type="entry name" value="WH-like_DNA-bd_sf"/>
</dbReference>
<organism evidence="8 9">
    <name type="scientific">Herbaspirillum aquaticum</name>
    <dbReference type="NCBI Taxonomy" id="568783"/>
    <lineage>
        <taxon>Bacteria</taxon>
        <taxon>Pseudomonadati</taxon>
        <taxon>Pseudomonadota</taxon>
        <taxon>Betaproteobacteria</taxon>
        <taxon>Burkholderiales</taxon>
        <taxon>Oxalobacteraceae</taxon>
        <taxon>Herbaspirillum</taxon>
    </lineage>
</organism>
<dbReference type="InterPro" id="IPR011006">
    <property type="entry name" value="CheY-like_superfamily"/>
</dbReference>
<evidence type="ECO:0000256" key="2">
    <source>
        <dbReference type="ARBA" id="ARBA00023125"/>
    </source>
</evidence>
<evidence type="ECO:0000256" key="4">
    <source>
        <dbReference type="PROSITE-ProRule" id="PRU00169"/>
    </source>
</evidence>
<name>A0A225SS63_9BURK</name>
<dbReference type="GO" id="GO:0005829">
    <property type="term" value="C:cytosol"/>
    <property type="evidence" value="ECO:0007669"/>
    <property type="project" value="TreeGrafter"/>
</dbReference>
<dbReference type="Pfam" id="PF00486">
    <property type="entry name" value="Trans_reg_C"/>
    <property type="match status" value="1"/>
</dbReference>
<keyword evidence="3" id="KW-0804">Transcription</keyword>
<dbReference type="GO" id="GO:0032993">
    <property type="term" value="C:protein-DNA complex"/>
    <property type="evidence" value="ECO:0007669"/>
    <property type="project" value="TreeGrafter"/>
</dbReference>
<sequence length="236" mass="26248">MKVLIVESDLDWRNTLSAHVGELGYEISVCSALGQAKDILKSRQPDILLSDIGLPDGSLLPELASLRQNFPSMGIIILTAATRSEERVRCMSDGADYYLVKPVKLEEVSATLTALARRMKTAPHQSSPQSEKWAFNRRSGRLSSNGSVALQFTDKESIALAALLQSPNYPVSHTQLFDLLRSGGEEYDAHRIDALIYRVRQKLRSLEEAPMQIRNIYGEGFLMLRRSSAVDIVLES</sequence>
<dbReference type="SUPFAM" id="SSF52172">
    <property type="entry name" value="CheY-like"/>
    <property type="match status" value="1"/>
</dbReference>
<dbReference type="Gene3D" id="3.40.50.2300">
    <property type="match status" value="1"/>
</dbReference>
<dbReference type="GO" id="GO:0000976">
    <property type="term" value="F:transcription cis-regulatory region binding"/>
    <property type="evidence" value="ECO:0007669"/>
    <property type="project" value="TreeGrafter"/>
</dbReference>
<evidence type="ECO:0000259" key="6">
    <source>
        <dbReference type="PROSITE" id="PS50110"/>
    </source>
</evidence>
<keyword evidence="1" id="KW-0805">Transcription regulation</keyword>
<evidence type="ECO:0000256" key="5">
    <source>
        <dbReference type="PROSITE-ProRule" id="PRU01091"/>
    </source>
</evidence>
<evidence type="ECO:0000259" key="7">
    <source>
        <dbReference type="PROSITE" id="PS51755"/>
    </source>
</evidence>
<dbReference type="SMART" id="SM00448">
    <property type="entry name" value="REC"/>
    <property type="match status" value="1"/>
</dbReference>
<dbReference type="EMBL" id="NJGV01000011">
    <property type="protein sequence ID" value="OWY34021.1"/>
    <property type="molecule type" value="Genomic_DNA"/>
</dbReference>
<keyword evidence="2 5" id="KW-0238">DNA-binding</keyword>
<keyword evidence="4" id="KW-0597">Phosphoprotein</keyword>
<evidence type="ECO:0000256" key="3">
    <source>
        <dbReference type="ARBA" id="ARBA00023163"/>
    </source>
</evidence>
<evidence type="ECO:0000313" key="8">
    <source>
        <dbReference type="EMBL" id="OWY34021.1"/>
    </source>
</evidence>
<accession>A0A225SS63</accession>
<dbReference type="PROSITE" id="PS50110">
    <property type="entry name" value="RESPONSE_REGULATORY"/>
    <property type="match status" value="1"/>
</dbReference>
<proteinExistence type="predicted"/>
<keyword evidence="9" id="KW-1185">Reference proteome</keyword>
<dbReference type="SMART" id="SM00862">
    <property type="entry name" value="Trans_reg_C"/>
    <property type="match status" value="1"/>
</dbReference>
<protein>
    <submittedName>
        <fullName evidence="8">Transcriptional regulator</fullName>
    </submittedName>
</protein>
<dbReference type="InterPro" id="IPR001867">
    <property type="entry name" value="OmpR/PhoB-type_DNA-bd"/>
</dbReference>
<dbReference type="SUPFAM" id="SSF46894">
    <property type="entry name" value="C-terminal effector domain of the bipartite response regulators"/>
    <property type="match status" value="1"/>
</dbReference>
<dbReference type="InterPro" id="IPR039420">
    <property type="entry name" value="WalR-like"/>
</dbReference>
<dbReference type="InterPro" id="IPR001789">
    <property type="entry name" value="Sig_transdc_resp-reg_receiver"/>
</dbReference>
<feature type="domain" description="OmpR/PhoB-type" evidence="7">
    <location>
        <begin position="125"/>
        <end position="225"/>
    </location>
</feature>